<dbReference type="RefSeq" id="WP_207942021.1">
    <property type="nucleotide sequence ID" value="NZ_CP147251.1"/>
</dbReference>
<feature type="transmembrane region" description="Helical" evidence="1">
    <location>
        <begin position="6"/>
        <end position="25"/>
    </location>
</feature>
<evidence type="ECO:0000256" key="1">
    <source>
        <dbReference type="SAM" id="Phobius"/>
    </source>
</evidence>
<sequence length="231" mass="24398">MLNGVLVNSAAIILGGCLGAVLRNISEEMKDTVTKGIGLGVVALGIQMAIQTKSFTMVIISLCIGAMIGEFFGIEKGMNRLGLFLEKKFARSNSNFAEGFVTASLIFVIGSMGIVGSIESGVSGNHATLYTKAVMDGFLSIMLTASLGVGVLFSSIPILLYQGAIVLAASVLVRLIPPELMTELMGEISAIGGIMILGIGMNILKISYIRVSNFLPGILIMVLLMCVQYFY</sequence>
<dbReference type="InterPro" id="IPR007563">
    <property type="entry name" value="DUF554"/>
</dbReference>
<dbReference type="Pfam" id="PF04474">
    <property type="entry name" value="DUF554"/>
    <property type="match status" value="1"/>
</dbReference>
<feature type="transmembrane region" description="Helical" evidence="1">
    <location>
        <begin position="130"/>
        <end position="153"/>
    </location>
</feature>
<feature type="transmembrane region" description="Helical" evidence="1">
    <location>
        <begin position="95"/>
        <end position="118"/>
    </location>
</feature>
<dbReference type="PANTHER" id="PTHR36111">
    <property type="entry name" value="INNER MEMBRANE PROTEIN-RELATED"/>
    <property type="match status" value="1"/>
</dbReference>
<accession>A0ABZ2SJC4</accession>
<keyword evidence="1" id="KW-0812">Transmembrane</keyword>
<evidence type="ECO:0000313" key="3">
    <source>
        <dbReference type="Proteomes" id="UP000664701"/>
    </source>
</evidence>
<keyword evidence="3" id="KW-1185">Reference proteome</keyword>
<dbReference type="PANTHER" id="PTHR36111:SF2">
    <property type="entry name" value="INNER MEMBRANE PROTEIN"/>
    <property type="match status" value="1"/>
</dbReference>
<evidence type="ECO:0000313" key="2">
    <source>
        <dbReference type="EMBL" id="WYJ75958.1"/>
    </source>
</evidence>
<evidence type="ECO:0008006" key="4">
    <source>
        <dbReference type="Google" id="ProtNLM"/>
    </source>
</evidence>
<dbReference type="Proteomes" id="UP000664701">
    <property type="component" value="Chromosome"/>
</dbReference>
<name>A0ABZ2SJC4_9ENTE</name>
<feature type="transmembrane region" description="Helical" evidence="1">
    <location>
        <begin position="158"/>
        <end position="176"/>
    </location>
</feature>
<proteinExistence type="predicted"/>
<protein>
    <recommendedName>
        <fullName evidence="4">DUF554 domain-containing protein</fullName>
    </recommendedName>
</protein>
<feature type="transmembrane region" description="Helical" evidence="1">
    <location>
        <begin position="56"/>
        <end position="74"/>
    </location>
</feature>
<organism evidence="2 3">
    <name type="scientific">Candidatus Enterococcus lowellii</name>
    <dbReference type="NCBI Taxonomy" id="2230877"/>
    <lineage>
        <taxon>Bacteria</taxon>
        <taxon>Bacillati</taxon>
        <taxon>Bacillota</taxon>
        <taxon>Bacilli</taxon>
        <taxon>Lactobacillales</taxon>
        <taxon>Enterococcaceae</taxon>
        <taxon>Enterococcus</taxon>
    </lineage>
</organism>
<keyword evidence="1" id="KW-0472">Membrane</keyword>
<dbReference type="EMBL" id="CP147251">
    <property type="protein sequence ID" value="WYJ75958.1"/>
    <property type="molecule type" value="Genomic_DNA"/>
</dbReference>
<keyword evidence="1" id="KW-1133">Transmembrane helix</keyword>
<gene>
    <name evidence="2" type="ORF">DOK78_000546</name>
</gene>
<feature type="transmembrane region" description="Helical" evidence="1">
    <location>
        <begin position="188"/>
        <end position="204"/>
    </location>
</feature>
<feature type="transmembrane region" description="Helical" evidence="1">
    <location>
        <begin position="32"/>
        <end position="50"/>
    </location>
</feature>
<reference evidence="2 3" key="1">
    <citation type="submission" date="2024-03" db="EMBL/GenBank/DDBJ databases">
        <title>The Genome Sequence of Enterococcus sp. DIV2402.</title>
        <authorList>
            <consortium name="The Broad Institute Genomics Platform"/>
            <consortium name="The Broad Institute Microbial Omics Core"/>
            <consortium name="The Broad Institute Genomic Center for Infectious Diseases"/>
            <person name="Earl A."/>
            <person name="Manson A."/>
            <person name="Gilmore M."/>
            <person name="Schwartman J."/>
            <person name="Shea T."/>
            <person name="Abouelleil A."/>
            <person name="Cao P."/>
            <person name="Chapman S."/>
            <person name="Cusick C."/>
            <person name="Young S."/>
            <person name="Neafsey D."/>
            <person name="Nusbaum C."/>
            <person name="Birren B."/>
        </authorList>
    </citation>
    <scope>NUCLEOTIDE SEQUENCE [LARGE SCALE GENOMIC DNA]</scope>
    <source>
        <strain evidence="2 3">DIV2402</strain>
    </source>
</reference>
<feature type="transmembrane region" description="Helical" evidence="1">
    <location>
        <begin position="211"/>
        <end position="230"/>
    </location>
</feature>